<evidence type="ECO:0000256" key="1">
    <source>
        <dbReference type="SAM" id="Phobius"/>
    </source>
</evidence>
<dbReference type="EMBL" id="FMZC01000001">
    <property type="protein sequence ID" value="SDC22059.1"/>
    <property type="molecule type" value="Genomic_DNA"/>
</dbReference>
<reference evidence="3 4" key="1">
    <citation type="submission" date="2016-10" db="EMBL/GenBank/DDBJ databases">
        <authorList>
            <person name="de Groot N.N."/>
        </authorList>
    </citation>
    <scope>NUCLEOTIDE SEQUENCE [LARGE SCALE GENOMIC DNA]</scope>
    <source>
        <strain evidence="3 4">DSM 16619</strain>
    </source>
</reference>
<accession>A0A1G6JTG5</accession>
<protein>
    <recommendedName>
        <fullName evidence="2">DUF58 domain-containing protein</fullName>
    </recommendedName>
</protein>
<dbReference type="AlphaFoldDB" id="A0A1G6JTG5"/>
<feature type="transmembrane region" description="Helical" evidence="1">
    <location>
        <begin position="32"/>
        <end position="52"/>
    </location>
</feature>
<evidence type="ECO:0000313" key="4">
    <source>
        <dbReference type="Proteomes" id="UP000198781"/>
    </source>
</evidence>
<sequence>MERWLSRSRVLLALCGVLLVAALNRRDPMVYGMFLFLAVATVLGFVVPWMSLRSTTVRLQASGGIEVVEGTDCDLNIVVERHAQWPAFLVDVETEWEWAGQRIMLRQTLPIVRSRGRSSASAAALAGRVRFPCRGHYRLVGLRLSSGFPLELVRAHQTVRPPDIALHVLPRAQPVHWPLPWGVAPDPLGDLTLRQMGQSFEPGVLRSYQHGDSVGRVNWRASARAGELVIQHFQQTGAIRLRVVVNAPTLPALGQADSAGEQAIRLAAGVCDAAMVHGVQLFLYQGPQEAPLQDATLARRALAQTQSQGAGALRNACARAARDAVAGEQMALVVPGDLAPETLVTALSELKGVGCTVVVCIALARTAALPKNAGAVAAHLRQVAADAGFATFMEMPA</sequence>
<keyword evidence="1" id="KW-0472">Membrane</keyword>
<dbReference type="Proteomes" id="UP000198781">
    <property type="component" value="Unassembled WGS sequence"/>
</dbReference>
<evidence type="ECO:0000259" key="2">
    <source>
        <dbReference type="Pfam" id="PF01882"/>
    </source>
</evidence>
<dbReference type="PANTHER" id="PTHR34351">
    <property type="entry name" value="SLR1927 PROTEIN-RELATED"/>
    <property type="match status" value="1"/>
</dbReference>
<organism evidence="3 4">
    <name type="scientific">Paracidovorax valerianellae</name>
    <dbReference type="NCBI Taxonomy" id="187868"/>
    <lineage>
        <taxon>Bacteria</taxon>
        <taxon>Pseudomonadati</taxon>
        <taxon>Pseudomonadota</taxon>
        <taxon>Betaproteobacteria</taxon>
        <taxon>Burkholderiales</taxon>
        <taxon>Comamonadaceae</taxon>
        <taxon>Paracidovorax</taxon>
    </lineage>
</organism>
<gene>
    <name evidence="3" type="ORF">SAMN05192589_101479</name>
</gene>
<keyword evidence="1" id="KW-0812">Transmembrane</keyword>
<dbReference type="InterPro" id="IPR002881">
    <property type="entry name" value="DUF58"/>
</dbReference>
<evidence type="ECO:0000313" key="3">
    <source>
        <dbReference type="EMBL" id="SDC22059.1"/>
    </source>
</evidence>
<dbReference type="STRING" id="187868.SAMN05192589_101479"/>
<keyword evidence="4" id="KW-1185">Reference proteome</keyword>
<feature type="domain" description="DUF58" evidence="2">
    <location>
        <begin position="206"/>
        <end position="278"/>
    </location>
</feature>
<dbReference type="PANTHER" id="PTHR34351:SF1">
    <property type="entry name" value="SLR1927 PROTEIN"/>
    <property type="match status" value="1"/>
</dbReference>
<dbReference type="OrthoDB" id="9812729at2"/>
<keyword evidence="1" id="KW-1133">Transmembrane helix</keyword>
<name>A0A1G6JTG5_9BURK</name>
<proteinExistence type="predicted"/>
<dbReference type="RefSeq" id="WP_092739878.1">
    <property type="nucleotide sequence ID" value="NZ_FMZC01000001.1"/>
</dbReference>
<dbReference type="Pfam" id="PF01882">
    <property type="entry name" value="DUF58"/>
    <property type="match status" value="1"/>
</dbReference>